<dbReference type="STRING" id="6277.A0A498S2P6"/>
<gene>
    <name evidence="2" type="ORF">NAV_LOCUS410</name>
</gene>
<accession>A0A498S2P6</accession>
<dbReference type="PANTHER" id="PTHR17695:SF11">
    <property type="entry name" value="SMALL SUBUNIT PROCESSOME COMPONENT 20 HOMOLOG"/>
    <property type="match status" value="1"/>
</dbReference>
<evidence type="ECO:0000313" key="3">
    <source>
        <dbReference type="Proteomes" id="UP000276991"/>
    </source>
</evidence>
<proteinExistence type="predicted"/>
<dbReference type="Proteomes" id="UP000276991">
    <property type="component" value="Unassembled WGS sequence"/>
</dbReference>
<dbReference type="Pfam" id="PF20416">
    <property type="entry name" value="UTP20"/>
    <property type="match status" value="1"/>
</dbReference>
<evidence type="ECO:0000259" key="1">
    <source>
        <dbReference type="Pfam" id="PF20416"/>
    </source>
</evidence>
<organism evidence="2 3">
    <name type="scientific">Acanthocheilonema viteae</name>
    <name type="common">Filarial nematode worm</name>
    <name type="synonym">Dipetalonema viteae</name>
    <dbReference type="NCBI Taxonomy" id="6277"/>
    <lineage>
        <taxon>Eukaryota</taxon>
        <taxon>Metazoa</taxon>
        <taxon>Ecdysozoa</taxon>
        <taxon>Nematoda</taxon>
        <taxon>Chromadorea</taxon>
        <taxon>Rhabditida</taxon>
        <taxon>Spirurina</taxon>
        <taxon>Spiruromorpha</taxon>
        <taxon>Filarioidea</taxon>
        <taxon>Onchocercidae</taxon>
        <taxon>Acanthocheilonema</taxon>
    </lineage>
</organism>
<dbReference type="InterPro" id="IPR046523">
    <property type="entry name" value="UTP20_dom"/>
</dbReference>
<dbReference type="GO" id="GO:0030686">
    <property type="term" value="C:90S preribosome"/>
    <property type="evidence" value="ECO:0007669"/>
    <property type="project" value="TreeGrafter"/>
</dbReference>
<protein>
    <recommendedName>
        <fullName evidence="1">U3 small nucleolar RNA-associated protein 20 domain-containing protein</fullName>
    </recommendedName>
</protein>
<evidence type="ECO:0000313" key="2">
    <source>
        <dbReference type="EMBL" id="VBB25580.1"/>
    </source>
</evidence>
<reference evidence="2 3" key="1">
    <citation type="submission" date="2018-08" db="EMBL/GenBank/DDBJ databases">
        <authorList>
            <person name="Laetsch R D."/>
            <person name="Stevens L."/>
            <person name="Kumar S."/>
            <person name="Blaxter L. M."/>
        </authorList>
    </citation>
    <scope>NUCLEOTIDE SEQUENCE [LARGE SCALE GENOMIC DNA]</scope>
</reference>
<sequence length="102" mass="11743">LHVMIFYVHKLLSAMEEQLCAGDLDSCLMDIVDVCTMDLFGNAAEEKNVSGITKDVPEARINSFDFKSTHYICSEFDHNYKRLLTAYLRFFLLLCDFFVTTV</sequence>
<feature type="non-terminal residue" evidence="2">
    <location>
        <position position="1"/>
    </location>
</feature>
<dbReference type="GO" id="GO:0032040">
    <property type="term" value="C:small-subunit processome"/>
    <property type="evidence" value="ECO:0007669"/>
    <property type="project" value="TreeGrafter"/>
</dbReference>
<dbReference type="PANTHER" id="PTHR17695">
    <property type="entry name" value="SMALL SUBUNIT PROCESSOME COMPONENT 20 HOMOLOG"/>
    <property type="match status" value="1"/>
</dbReference>
<dbReference type="AlphaFoldDB" id="A0A498S2P6"/>
<keyword evidence="3" id="KW-1185">Reference proteome</keyword>
<name>A0A498S2P6_ACAVI</name>
<feature type="domain" description="U3 small nucleolar RNA-associated protein 20" evidence="1">
    <location>
        <begin position="1"/>
        <end position="62"/>
    </location>
</feature>
<dbReference type="EMBL" id="UPTC01000025">
    <property type="protein sequence ID" value="VBB25580.1"/>
    <property type="molecule type" value="Genomic_DNA"/>
</dbReference>
<dbReference type="OrthoDB" id="360653at2759"/>
<dbReference type="InterPro" id="IPR052575">
    <property type="entry name" value="SSU_processome_comp_20"/>
</dbReference>